<name>A0A183KCL9_9TREM</name>
<evidence type="ECO:0000256" key="2">
    <source>
        <dbReference type="ARBA" id="ARBA00007046"/>
    </source>
</evidence>
<keyword evidence="11" id="KW-1185">Reference proteome</keyword>
<reference evidence="12" key="1">
    <citation type="submission" date="2016-06" db="UniProtKB">
        <authorList>
            <consortium name="WormBaseParasite"/>
        </authorList>
    </citation>
    <scope>IDENTIFICATION</scope>
</reference>
<dbReference type="HAMAP" id="MF_01416">
    <property type="entry name" value="ATP_synth_delta_bact"/>
    <property type="match status" value="1"/>
</dbReference>
<evidence type="ECO:0000256" key="4">
    <source>
        <dbReference type="ARBA" id="ARBA00022781"/>
    </source>
</evidence>
<dbReference type="WBParaSite" id="SCUD_0001276201-mRNA-1">
    <property type="protein sequence ID" value="SCUD_0001276201-mRNA-1"/>
    <property type="gene ID" value="SCUD_0001276201"/>
</dbReference>
<dbReference type="Pfam" id="PF00213">
    <property type="entry name" value="OSCP"/>
    <property type="match status" value="1"/>
</dbReference>
<evidence type="ECO:0000256" key="5">
    <source>
        <dbReference type="ARBA" id="ARBA00023065"/>
    </source>
</evidence>
<protein>
    <recommendedName>
        <fullName evidence="8">Oligomycin sensitivity conferral protein</fullName>
    </recommendedName>
</protein>
<dbReference type="SUPFAM" id="SSF47928">
    <property type="entry name" value="N-terminal domain of the delta subunit of the F1F0-ATP synthase"/>
    <property type="match status" value="1"/>
</dbReference>
<dbReference type="EMBL" id="UZAK01035353">
    <property type="protein sequence ID" value="VDP50029.1"/>
    <property type="molecule type" value="Genomic_DNA"/>
</dbReference>
<comment type="subcellular location">
    <subcellularLocation>
        <location evidence="1">Membrane</location>
    </subcellularLocation>
</comment>
<dbReference type="PANTHER" id="PTHR11910">
    <property type="entry name" value="ATP SYNTHASE DELTA CHAIN"/>
    <property type="match status" value="1"/>
</dbReference>
<evidence type="ECO:0000313" key="11">
    <source>
        <dbReference type="Proteomes" id="UP000279833"/>
    </source>
</evidence>
<organism evidence="12">
    <name type="scientific">Schistosoma curassoni</name>
    <dbReference type="NCBI Taxonomy" id="6186"/>
    <lineage>
        <taxon>Eukaryota</taxon>
        <taxon>Metazoa</taxon>
        <taxon>Spiralia</taxon>
        <taxon>Lophotrochozoa</taxon>
        <taxon>Platyhelminthes</taxon>
        <taxon>Trematoda</taxon>
        <taxon>Digenea</taxon>
        <taxon>Strigeidida</taxon>
        <taxon>Schistosomatoidea</taxon>
        <taxon>Schistosomatidae</taxon>
        <taxon>Schistosoma</taxon>
    </lineage>
</organism>
<dbReference type="Gene3D" id="1.10.520.20">
    <property type="entry name" value="N-terminal domain of the delta subunit of the F1F0-ATP synthase"/>
    <property type="match status" value="1"/>
</dbReference>
<dbReference type="InterPro" id="IPR026015">
    <property type="entry name" value="ATP_synth_OSCP/delta_N_sf"/>
</dbReference>
<keyword evidence="4" id="KW-0375">Hydrogen ion transport</keyword>
<dbReference type="AlphaFoldDB" id="A0A183KCL9"/>
<dbReference type="GO" id="GO:0016020">
    <property type="term" value="C:membrane"/>
    <property type="evidence" value="ECO:0007669"/>
    <property type="project" value="UniProtKB-SubCell"/>
</dbReference>
<dbReference type="NCBIfam" id="TIGR01145">
    <property type="entry name" value="ATP_synt_delta"/>
    <property type="match status" value="1"/>
</dbReference>
<dbReference type="Proteomes" id="UP000279833">
    <property type="component" value="Unassembled WGS sequence"/>
</dbReference>
<dbReference type="GO" id="GO:0046933">
    <property type="term" value="F:proton-transporting ATP synthase activity, rotational mechanism"/>
    <property type="evidence" value="ECO:0007669"/>
    <property type="project" value="InterPro"/>
</dbReference>
<keyword evidence="3" id="KW-0813">Transport</keyword>
<sequence length="455" mass="49927">MVTRGAAELDVGTTRSADISSGLVGGGSAASKPRPSNNSPHSYRSPFTKVPFLMEKLFDGDKELCSYFSNEVIPGSGNHPNSLMLPLGRGISSTSQCNTLDSSKTHCLPLHPQFANRSTNDLYSPQSYDHGVPFSPSSRVGDGSNVFNIDKMSPSSSIYHTDGEITHAISPVHHSPFKTLSNQSLISGIVTDIYHIGEPRRIDSLRASAFIDHKIQNSETNLLSLKDNLILASVLVYCHFTPIINVIQVKKLSSEVRRLSTSTPVLALIQPPIQVFGLEGRYASALYSAATKQKALDKIEKDIQLIKNTLKNDVKLREFCLDPSLQRLTKINGIDQALNKLKVNEATKNLFVILAENGRLSKINSVIDKFEQIMTAYRGEVSCTVRTAKPLDKASENELRNALNGFLKPGEKLQLTLEIDPSIIGGMVVSIGDRFVDMSIARKIRLLRGIMEQPI</sequence>
<keyword evidence="5" id="KW-0406">Ion transport</keyword>
<keyword evidence="6" id="KW-0472">Membrane</keyword>
<evidence type="ECO:0000256" key="3">
    <source>
        <dbReference type="ARBA" id="ARBA00022448"/>
    </source>
</evidence>
<dbReference type="STRING" id="6186.A0A183KCL9"/>
<evidence type="ECO:0000256" key="8">
    <source>
        <dbReference type="ARBA" id="ARBA00033369"/>
    </source>
</evidence>
<evidence type="ECO:0000256" key="7">
    <source>
        <dbReference type="ARBA" id="ARBA00023310"/>
    </source>
</evidence>
<gene>
    <name evidence="10" type="ORF">SCUD_LOCUS12759</name>
</gene>
<dbReference type="InterPro" id="IPR000711">
    <property type="entry name" value="ATPase_OSCP/dsu"/>
</dbReference>
<dbReference type="PRINTS" id="PR00125">
    <property type="entry name" value="ATPASEDELTA"/>
</dbReference>
<proteinExistence type="inferred from homology"/>
<comment type="similarity">
    <text evidence="2">Belongs to the ATPase delta chain family.</text>
</comment>
<evidence type="ECO:0000313" key="12">
    <source>
        <dbReference type="WBParaSite" id="SCUD_0001276201-mRNA-1"/>
    </source>
</evidence>
<evidence type="ECO:0000256" key="9">
    <source>
        <dbReference type="SAM" id="MobiDB-lite"/>
    </source>
</evidence>
<feature type="region of interest" description="Disordered" evidence="9">
    <location>
        <begin position="1"/>
        <end position="45"/>
    </location>
</feature>
<accession>A0A183KCL9</accession>
<evidence type="ECO:0000256" key="1">
    <source>
        <dbReference type="ARBA" id="ARBA00004370"/>
    </source>
</evidence>
<evidence type="ECO:0000313" key="10">
    <source>
        <dbReference type="EMBL" id="VDP50029.1"/>
    </source>
</evidence>
<keyword evidence="7" id="KW-0066">ATP synthesis</keyword>
<evidence type="ECO:0000256" key="6">
    <source>
        <dbReference type="ARBA" id="ARBA00023136"/>
    </source>
</evidence>
<reference evidence="10 11" key="2">
    <citation type="submission" date="2018-11" db="EMBL/GenBank/DDBJ databases">
        <authorList>
            <consortium name="Pathogen Informatics"/>
        </authorList>
    </citation>
    <scope>NUCLEOTIDE SEQUENCE [LARGE SCALE GENOMIC DNA]</scope>
    <source>
        <strain evidence="10">Dakar</strain>
        <strain evidence="11">Dakar, Senegal</strain>
    </source>
</reference>